<dbReference type="AlphaFoldDB" id="A0A0L0DD71"/>
<evidence type="ECO:0000256" key="2">
    <source>
        <dbReference type="ARBA" id="ARBA00006939"/>
    </source>
</evidence>
<feature type="transmembrane region" description="Helical" evidence="7">
    <location>
        <begin position="238"/>
        <end position="255"/>
    </location>
</feature>
<dbReference type="InterPro" id="IPR050799">
    <property type="entry name" value="ZIP_Transporter"/>
</dbReference>
<evidence type="ECO:0000256" key="8">
    <source>
        <dbReference type="SAM" id="SignalP"/>
    </source>
</evidence>
<dbReference type="eggNOG" id="KOG2693">
    <property type="taxonomic scope" value="Eukaryota"/>
</dbReference>
<dbReference type="RefSeq" id="XP_013757217.1">
    <property type="nucleotide sequence ID" value="XM_013901763.1"/>
</dbReference>
<feature type="region of interest" description="Disordered" evidence="6">
    <location>
        <begin position="264"/>
        <end position="288"/>
    </location>
</feature>
<evidence type="ECO:0000313" key="11">
    <source>
        <dbReference type="Proteomes" id="UP000054408"/>
    </source>
</evidence>
<dbReference type="PANTHER" id="PTHR12191">
    <property type="entry name" value="SOLUTE CARRIER FAMILY 39"/>
    <property type="match status" value="1"/>
</dbReference>
<dbReference type="Pfam" id="PF02535">
    <property type="entry name" value="Zip"/>
    <property type="match status" value="1"/>
</dbReference>
<dbReference type="SUPFAM" id="SSF47473">
    <property type="entry name" value="EF-hand"/>
    <property type="match status" value="1"/>
</dbReference>
<feature type="transmembrane region" description="Helical" evidence="7">
    <location>
        <begin position="490"/>
        <end position="509"/>
    </location>
</feature>
<dbReference type="EMBL" id="GL349459">
    <property type="protein sequence ID" value="KNC50051.1"/>
    <property type="molecule type" value="Genomic_DNA"/>
</dbReference>
<reference evidence="10 11" key="1">
    <citation type="submission" date="2010-05" db="EMBL/GenBank/DDBJ databases">
        <title>The Genome Sequence of Thecamonas trahens ATCC 50062.</title>
        <authorList>
            <consortium name="The Broad Institute Genome Sequencing Platform"/>
            <person name="Russ C."/>
            <person name="Cuomo C."/>
            <person name="Shea T."/>
            <person name="Young S.K."/>
            <person name="Zeng Q."/>
            <person name="Koehrsen M."/>
            <person name="Haas B."/>
            <person name="Borodovsky M."/>
            <person name="Guigo R."/>
            <person name="Alvarado L."/>
            <person name="Berlin A."/>
            <person name="Bochicchio J."/>
            <person name="Borenstein D."/>
            <person name="Chapman S."/>
            <person name="Chen Z."/>
            <person name="Freedman E."/>
            <person name="Gellesch M."/>
            <person name="Goldberg J."/>
            <person name="Griggs A."/>
            <person name="Gujja S."/>
            <person name="Heilman E."/>
            <person name="Heiman D."/>
            <person name="Hepburn T."/>
            <person name="Howarth C."/>
            <person name="Jen D."/>
            <person name="Larson L."/>
            <person name="Mehta T."/>
            <person name="Park D."/>
            <person name="Pearson M."/>
            <person name="Roberts A."/>
            <person name="Saif S."/>
            <person name="Shenoy N."/>
            <person name="Sisk P."/>
            <person name="Stolte C."/>
            <person name="Sykes S."/>
            <person name="Thomson T."/>
            <person name="Walk T."/>
            <person name="White J."/>
            <person name="Yandava C."/>
            <person name="Burger G."/>
            <person name="Gray M.W."/>
            <person name="Holland P.W.H."/>
            <person name="King N."/>
            <person name="Lang F.B.F."/>
            <person name="Roger A.J."/>
            <person name="Ruiz-Trillo I."/>
            <person name="Lander E."/>
            <person name="Nusbaum C."/>
        </authorList>
    </citation>
    <scope>NUCLEOTIDE SEQUENCE [LARGE SCALE GENOMIC DNA]</scope>
    <source>
        <strain evidence="10 11">ATCC 50062</strain>
    </source>
</reference>
<evidence type="ECO:0000256" key="4">
    <source>
        <dbReference type="ARBA" id="ARBA00022989"/>
    </source>
</evidence>
<dbReference type="GO" id="GO:0005385">
    <property type="term" value="F:zinc ion transmembrane transporter activity"/>
    <property type="evidence" value="ECO:0007669"/>
    <property type="project" value="TreeGrafter"/>
</dbReference>
<dbReference type="GO" id="GO:0005886">
    <property type="term" value="C:plasma membrane"/>
    <property type="evidence" value="ECO:0007669"/>
    <property type="project" value="TreeGrafter"/>
</dbReference>
<comment type="subcellular location">
    <subcellularLocation>
        <location evidence="1">Membrane</location>
        <topology evidence="1">Multi-pass membrane protein</topology>
    </subcellularLocation>
</comment>
<feature type="domain" description="EF-hand" evidence="9">
    <location>
        <begin position="29"/>
        <end position="64"/>
    </location>
</feature>
<dbReference type="GO" id="GO:0071578">
    <property type="term" value="P:zinc ion import across plasma membrane"/>
    <property type="evidence" value="ECO:0007669"/>
    <property type="project" value="TreeGrafter"/>
</dbReference>
<feature type="compositionally biased region" description="Basic and acidic residues" evidence="6">
    <location>
        <begin position="268"/>
        <end position="287"/>
    </location>
</feature>
<dbReference type="PANTHER" id="PTHR12191:SF37">
    <property type="entry name" value="ZINC TRANSPORTER FOI"/>
    <property type="match status" value="1"/>
</dbReference>
<feature type="transmembrane region" description="Helical" evidence="7">
    <location>
        <begin position="430"/>
        <end position="451"/>
    </location>
</feature>
<keyword evidence="11" id="KW-1185">Reference proteome</keyword>
<dbReference type="InterPro" id="IPR049406">
    <property type="entry name" value="ZIP4_12_EF-hand"/>
</dbReference>
<dbReference type="InterPro" id="IPR011992">
    <property type="entry name" value="EF-hand-dom_pair"/>
</dbReference>
<dbReference type="Proteomes" id="UP000054408">
    <property type="component" value="Unassembled WGS sequence"/>
</dbReference>
<keyword evidence="4 7" id="KW-1133">Transmembrane helix</keyword>
<accession>A0A0L0DD71</accession>
<sequence>MIMTVNMRWAAVMAAVAAVLVVLCAAPAEAADPATVLFNAVDEDNSGSWSEEELTELMEKLGLAKAGAHDDHDHDNAHAVRVSQAAASSPLEAHTRALALDECHSVDELIEEYDTNNDTLIAPAEASQMYPALLALQQAGLCATAATDSHASCSKPGKTKAWFGALGATLLVSLMGVLGIVIFPIVQKRWVLSALLGFAVGTLVGDAVLHLLPHALNVGDSDDGHAHANHPADSGKKYLGIVGTTAASVFFFFVVEKIIHSMGGHQHSHGEPGQGEHSHSHDGKVLSDSESGEVMASAALVTSSGSSDSVSSGSGSSQQEYMYEYSESAELQEEASYSSYSASAMDAKLQTRGTIFHTHFCYSVKPYAWLNLIGDGLHNIIDGLVLGVTFSSSTSAGIATMIAIIFHELPQELGDFGVLFKAGFSRIAALLFNLATAATAFVGCLIGLAIGQDYASANPYLLAFAAGSFLFIALSDLVPQLMHTSSIRLTLIEIAGILLGFVVMLIIALTEDEDECSGL</sequence>
<keyword evidence="3 7" id="KW-0812">Transmembrane</keyword>
<feature type="signal peptide" evidence="8">
    <location>
        <begin position="1"/>
        <end position="30"/>
    </location>
</feature>
<gene>
    <name evidence="10" type="ORF">AMSG_05812</name>
</gene>
<organism evidence="10 11">
    <name type="scientific">Thecamonas trahens ATCC 50062</name>
    <dbReference type="NCBI Taxonomy" id="461836"/>
    <lineage>
        <taxon>Eukaryota</taxon>
        <taxon>Apusozoa</taxon>
        <taxon>Apusomonadida</taxon>
        <taxon>Apusomonadidae</taxon>
        <taxon>Thecamonas</taxon>
    </lineage>
</organism>
<name>A0A0L0DD71_THETB</name>
<feature type="transmembrane region" description="Helical" evidence="7">
    <location>
        <begin position="457"/>
        <end position="478"/>
    </location>
</feature>
<dbReference type="GO" id="GO:0030003">
    <property type="term" value="P:intracellular monoatomic cation homeostasis"/>
    <property type="evidence" value="ECO:0007669"/>
    <property type="project" value="TreeGrafter"/>
</dbReference>
<proteinExistence type="inferred from homology"/>
<dbReference type="Gene3D" id="1.10.238.10">
    <property type="entry name" value="EF-hand"/>
    <property type="match status" value="1"/>
</dbReference>
<evidence type="ECO:0000256" key="1">
    <source>
        <dbReference type="ARBA" id="ARBA00004141"/>
    </source>
</evidence>
<dbReference type="OrthoDB" id="200954at2759"/>
<evidence type="ECO:0000256" key="6">
    <source>
        <dbReference type="SAM" id="MobiDB-lite"/>
    </source>
</evidence>
<dbReference type="Pfam" id="PF21116">
    <property type="entry name" value="EF-hand_Zip"/>
    <property type="match status" value="1"/>
</dbReference>
<dbReference type="InterPro" id="IPR002048">
    <property type="entry name" value="EF_hand_dom"/>
</dbReference>
<evidence type="ECO:0000256" key="7">
    <source>
        <dbReference type="SAM" id="Phobius"/>
    </source>
</evidence>
<evidence type="ECO:0000256" key="3">
    <source>
        <dbReference type="ARBA" id="ARBA00022692"/>
    </source>
</evidence>
<comment type="similarity">
    <text evidence="2">Belongs to the ZIP transporter (TC 2.A.5) family.</text>
</comment>
<evidence type="ECO:0000256" key="5">
    <source>
        <dbReference type="ARBA" id="ARBA00023136"/>
    </source>
</evidence>
<dbReference type="OMA" id="ENECEAC"/>
<keyword evidence="8" id="KW-0732">Signal</keyword>
<dbReference type="GO" id="GO:0140410">
    <property type="term" value="F:monoatomic cation:bicarbonate symporter activity"/>
    <property type="evidence" value="ECO:0007669"/>
    <property type="project" value="TreeGrafter"/>
</dbReference>
<feature type="transmembrane region" description="Helical" evidence="7">
    <location>
        <begin position="190"/>
        <end position="212"/>
    </location>
</feature>
<evidence type="ECO:0000259" key="9">
    <source>
        <dbReference type="PROSITE" id="PS50222"/>
    </source>
</evidence>
<feature type="transmembrane region" description="Helical" evidence="7">
    <location>
        <begin position="161"/>
        <end position="183"/>
    </location>
</feature>
<dbReference type="GeneID" id="25565139"/>
<dbReference type="InterPro" id="IPR003689">
    <property type="entry name" value="ZIP"/>
</dbReference>
<dbReference type="GO" id="GO:0005509">
    <property type="term" value="F:calcium ion binding"/>
    <property type="evidence" value="ECO:0007669"/>
    <property type="project" value="InterPro"/>
</dbReference>
<keyword evidence="5 7" id="KW-0472">Membrane</keyword>
<protein>
    <submittedName>
        <fullName evidence="10">Zinc transporter ZIP12</fullName>
    </submittedName>
</protein>
<feature type="chain" id="PRO_5005537388" evidence="8">
    <location>
        <begin position="31"/>
        <end position="519"/>
    </location>
</feature>
<dbReference type="PROSITE" id="PS50222">
    <property type="entry name" value="EF_HAND_2"/>
    <property type="match status" value="1"/>
</dbReference>
<evidence type="ECO:0000313" key="10">
    <source>
        <dbReference type="EMBL" id="KNC50051.1"/>
    </source>
</evidence>